<evidence type="ECO:0000313" key="3">
    <source>
        <dbReference type="Proteomes" id="UP000055019"/>
    </source>
</evidence>
<dbReference type="PANTHER" id="PTHR37691:SF1">
    <property type="entry name" value="BLR3518 PROTEIN"/>
    <property type="match status" value="1"/>
</dbReference>
<sequence length="188" mass="19851">MKILKGFAAATLVGAMAMSAATLAQEKAPDGYWLTPTIANYGRVHLLPDAAFMPQPDRTYKIVFSLTQAAKTPDVVDPGLDRVARTVNLYVAAGVPLSRLNFVAVASGPATALVLDDEHYRAAYGVANPNLPLIAALKKAGVTVAVCGQAVAERHFDFAWVAPDVILALSALTTVTTLETQGYVLMPL</sequence>
<feature type="signal peptide" evidence="1">
    <location>
        <begin position="1"/>
        <end position="24"/>
    </location>
</feature>
<dbReference type="Gene3D" id="3.40.1260.10">
    <property type="entry name" value="DsrEFH-like"/>
    <property type="match status" value="1"/>
</dbReference>
<name>A0A158L3L6_9BURK</name>
<gene>
    <name evidence="2" type="ORF">AWB74_08347</name>
</gene>
<comment type="caution">
    <text evidence="2">The sequence shown here is derived from an EMBL/GenBank/DDBJ whole genome shotgun (WGS) entry which is preliminary data.</text>
</comment>
<dbReference type="InterPro" id="IPR003787">
    <property type="entry name" value="Sulphur_relay_DsrE/F-like"/>
</dbReference>
<dbReference type="Pfam" id="PF02635">
    <property type="entry name" value="DsrE"/>
    <property type="match status" value="1"/>
</dbReference>
<feature type="chain" id="PRO_5007627985" evidence="1">
    <location>
        <begin position="25"/>
        <end position="188"/>
    </location>
</feature>
<dbReference type="Proteomes" id="UP000055019">
    <property type="component" value="Unassembled WGS sequence"/>
</dbReference>
<dbReference type="RefSeq" id="WP_061152419.1">
    <property type="nucleotide sequence ID" value="NZ_FCOM02000108.1"/>
</dbReference>
<proteinExistence type="predicted"/>
<keyword evidence="1" id="KW-0732">Signal</keyword>
<evidence type="ECO:0000313" key="2">
    <source>
        <dbReference type="EMBL" id="SAL87974.1"/>
    </source>
</evidence>
<dbReference type="EMBL" id="FCOM02000108">
    <property type="protein sequence ID" value="SAL87974.1"/>
    <property type="molecule type" value="Genomic_DNA"/>
</dbReference>
<dbReference type="AlphaFoldDB" id="A0A158L3L6"/>
<organism evidence="2 3">
    <name type="scientific">Caballeronia arvi</name>
    <dbReference type="NCBI Taxonomy" id="1777135"/>
    <lineage>
        <taxon>Bacteria</taxon>
        <taxon>Pseudomonadati</taxon>
        <taxon>Pseudomonadota</taxon>
        <taxon>Betaproteobacteria</taxon>
        <taxon>Burkholderiales</taxon>
        <taxon>Burkholderiaceae</taxon>
        <taxon>Caballeronia</taxon>
    </lineage>
</organism>
<evidence type="ECO:0000256" key="1">
    <source>
        <dbReference type="SAM" id="SignalP"/>
    </source>
</evidence>
<dbReference type="SUPFAM" id="SSF75169">
    <property type="entry name" value="DsrEFH-like"/>
    <property type="match status" value="1"/>
</dbReference>
<reference evidence="2" key="1">
    <citation type="submission" date="2016-01" db="EMBL/GenBank/DDBJ databases">
        <authorList>
            <person name="Peeters C."/>
        </authorList>
    </citation>
    <scope>NUCLEOTIDE SEQUENCE [LARGE SCALE GENOMIC DNA]</scope>
    <source>
        <strain evidence="2">LMG 29317</strain>
    </source>
</reference>
<dbReference type="InterPro" id="IPR027396">
    <property type="entry name" value="DsrEFH-like"/>
</dbReference>
<dbReference type="PANTHER" id="PTHR37691">
    <property type="entry name" value="BLR3518 PROTEIN"/>
    <property type="match status" value="1"/>
</dbReference>
<protein>
    <submittedName>
        <fullName evidence="2">DsrE/DsrF-like family protein</fullName>
    </submittedName>
</protein>
<keyword evidence="3" id="KW-1185">Reference proteome</keyword>
<accession>A0A158L3L6</accession>